<evidence type="ECO:0000259" key="3">
    <source>
        <dbReference type="Pfam" id="PF12770"/>
    </source>
</evidence>
<comment type="caution">
    <text evidence="4">The sequence shown here is derived from an EMBL/GenBank/DDBJ whole genome shotgun (WGS) entry which is preliminary data.</text>
</comment>
<dbReference type="InterPro" id="IPR024983">
    <property type="entry name" value="CHAT_dom"/>
</dbReference>
<evidence type="ECO:0000256" key="1">
    <source>
        <dbReference type="SAM" id="MobiDB-lite"/>
    </source>
</evidence>
<evidence type="ECO:0000256" key="2">
    <source>
        <dbReference type="SAM" id="SignalP"/>
    </source>
</evidence>
<reference evidence="4 5" key="1">
    <citation type="journal article" date="2020" name="ISME J.">
        <title>Uncovering the hidden diversity of litter-decomposition mechanisms in mushroom-forming fungi.</title>
        <authorList>
            <person name="Floudas D."/>
            <person name="Bentzer J."/>
            <person name="Ahren D."/>
            <person name="Johansson T."/>
            <person name="Persson P."/>
            <person name="Tunlid A."/>
        </authorList>
    </citation>
    <scope>NUCLEOTIDE SEQUENCE [LARGE SCALE GENOMIC DNA]</scope>
    <source>
        <strain evidence="4 5">CBS 175.51</strain>
    </source>
</reference>
<feature type="signal peptide" evidence="2">
    <location>
        <begin position="1"/>
        <end position="22"/>
    </location>
</feature>
<protein>
    <recommendedName>
        <fullName evidence="3">CHAT domain-containing protein</fullName>
    </recommendedName>
</protein>
<sequence>MRPASILALIPLALSMGLLANANDYTFDSREYVDELSAREDHFGDALAAREILSDISTRELVNVLSERLERRKEVYCTLCGKKRGVSSVCQEKKPQHSLSEKNKKWSCSVCGTSWNTRTTSTRPYLRNGKRWIPSRLNNLALSLKSRFELNNSLRLLTDLDEAISSQRKVLGCFPVDHPIFPGFLNNLANSILHRFKHSGDVSNLNEAISIYENAVQLTPPRHPELSLRLINLGSAIQALFEVTKDTSDLDRCTRAYKSAVDCTTAPPSVRLDAATRWARALTQHLPHSSDEILPAFDAAVSLLALTAGLENSVEGRYAQLQFVSGLPSEAAAAALALGRTDKAFEWLEQGRCLVWGQANPLRTPIDDLRAHDSQNEERAHLELSRKWDGLLARIRAIPGFKTFSKHPPSYAALVKDLPEAGYIVIINISEDRCDGIVISRDTSEPVQVALPRFSLAKANEYRNNLGTQLRVHNLRRRASKPSEEETLTRAIRRVPVGETSHRPNPVQDILRNLWEEVVKPVLEAIAIPRIDDQEAAVILPRIWWCPTGHPAFLPLHAAGVYGSEVPGTIHNYAISSYTPNVSSLIARVRDSRSNENEATSGLFLSSHPSPPGASPIPGTIREVRLISDMADKTKIRVLKVGGDDVTVDECLEYMEQYSSIHLACHASQNTINPLQSRFVFHKGSLSLGSIIQRNVKNADVAFLSACETGTGEEKVSDEVVHLAAGMLAAGYCGVVATMWSIEDEHAIRVAEEFYRYLWDNAWGDEQGGFKGAESGRALHHTVQKLRLSLDSSDESLLACVPFVHFGFLIRSRWGERNCAPTIDSPRTCSDTFHRPGGFGTWSILDGRAPRSAIRKASSASQEQWRRRRAIRPEL</sequence>
<dbReference type="Gene3D" id="1.25.40.10">
    <property type="entry name" value="Tetratricopeptide repeat domain"/>
    <property type="match status" value="1"/>
</dbReference>
<dbReference type="Proteomes" id="UP000541558">
    <property type="component" value="Unassembled WGS sequence"/>
</dbReference>
<feature type="compositionally biased region" description="Polar residues" evidence="1">
    <location>
        <begin position="598"/>
        <end position="608"/>
    </location>
</feature>
<feature type="region of interest" description="Disordered" evidence="1">
    <location>
        <begin position="598"/>
        <end position="618"/>
    </location>
</feature>
<proteinExistence type="predicted"/>
<feature type="domain" description="CHAT" evidence="3">
    <location>
        <begin position="509"/>
        <end position="780"/>
    </location>
</feature>
<name>A0A8H5FMN2_9AGAR</name>
<accession>A0A8H5FMN2</accession>
<evidence type="ECO:0000313" key="5">
    <source>
        <dbReference type="Proteomes" id="UP000541558"/>
    </source>
</evidence>
<dbReference type="EMBL" id="JAACJK010000001">
    <property type="protein sequence ID" value="KAF5342464.1"/>
    <property type="molecule type" value="Genomic_DNA"/>
</dbReference>
<keyword evidence="2" id="KW-0732">Signal</keyword>
<keyword evidence="5" id="KW-1185">Reference proteome</keyword>
<evidence type="ECO:0000313" key="4">
    <source>
        <dbReference type="EMBL" id="KAF5342464.1"/>
    </source>
</evidence>
<dbReference type="Pfam" id="PF12770">
    <property type="entry name" value="CHAT"/>
    <property type="match status" value="1"/>
</dbReference>
<organism evidence="4 5">
    <name type="scientific">Ephemerocybe angulata</name>
    <dbReference type="NCBI Taxonomy" id="980116"/>
    <lineage>
        <taxon>Eukaryota</taxon>
        <taxon>Fungi</taxon>
        <taxon>Dikarya</taxon>
        <taxon>Basidiomycota</taxon>
        <taxon>Agaricomycotina</taxon>
        <taxon>Agaricomycetes</taxon>
        <taxon>Agaricomycetidae</taxon>
        <taxon>Agaricales</taxon>
        <taxon>Agaricineae</taxon>
        <taxon>Psathyrellaceae</taxon>
        <taxon>Ephemerocybe</taxon>
    </lineage>
</organism>
<dbReference type="AlphaFoldDB" id="A0A8H5FMN2"/>
<dbReference type="OrthoDB" id="9991317at2759"/>
<gene>
    <name evidence="4" type="ORF">D9611_001088</name>
</gene>
<feature type="chain" id="PRO_5034003323" description="CHAT domain-containing protein" evidence="2">
    <location>
        <begin position="23"/>
        <end position="875"/>
    </location>
</feature>
<dbReference type="InterPro" id="IPR011990">
    <property type="entry name" value="TPR-like_helical_dom_sf"/>
</dbReference>